<comment type="caution">
    <text evidence="3">The sequence shown here is derived from an EMBL/GenBank/DDBJ whole genome shotgun (WGS) entry which is preliminary data.</text>
</comment>
<feature type="region of interest" description="Disordered" evidence="1">
    <location>
        <begin position="127"/>
        <end position="192"/>
    </location>
</feature>
<feature type="compositionally biased region" description="Polar residues" evidence="1">
    <location>
        <begin position="526"/>
        <end position="538"/>
    </location>
</feature>
<dbReference type="Proteomes" id="UP000747110">
    <property type="component" value="Unassembled WGS sequence"/>
</dbReference>
<keyword evidence="4" id="KW-1185">Reference proteome</keyword>
<keyword evidence="2" id="KW-1133">Transmembrane helix</keyword>
<evidence type="ECO:0000256" key="1">
    <source>
        <dbReference type="SAM" id="MobiDB-lite"/>
    </source>
</evidence>
<evidence type="ECO:0000256" key="2">
    <source>
        <dbReference type="SAM" id="Phobius"/>
    </source>
</evidence>
<proteinExistence type="predicted"/>
<feature type="region of interest" description="Disordered" evidence="1">
    <location>
        <begin position="269"/>
        <end position="324"/>
    </location>
</feature>
<feature type="region of interest" description="Disordered" evidence="1">
    <location>
        <begin position="224"/>
        <end position="249"/>
    </location>
</feature>
<keyword evidence="2" id="KW-0472">Membrane</keyword>
<feature type="non-terminal residue" evidence="3">
    <location>
        <position position="557"/>
    </location>
</feature>
<dbReference type="AlphaFoldDB" id="A0A8J4CX81"/>
<name>A0A8J4CX81_9CHLO</name>
<feature type="compositionally biased region" description="Polar residues" evidence="1">
    <location>
        <begin position="356"/>
        <end position="366"/>
    </location>
</feature>
<dbReference type="EMBL" id="BNCP01000039">
    <property type="protein sequence ID" value="GIL87246.1"/>
    <property type="molecule type" value="Genomic_DNA"/>
</dbReference>
<feature type="region of interest" description="Disordered" evidence="1">
    <location>
        <begin position="526"/>
        <end position="557"/>
    </location>
</feature>
<organism evidence="3 4">
    <name type="scientific">Volvox reticuliferus</name>
    <dbReference type="NCBI Taxonomy" id="1737510"/>
    <lineage>
        <taxon>Eukaryota</taxon>
        <taxon>Viridiplantae</taxon>
        <taxon>Chlorophyta</taxon>
        <taxon>core chlorophytes</taxon>
        <taxon>Chlorophyceae</taxon>
        <taxon>CS clade</taxon>
        <taxon>Chlamydomonadales</taxon>
        <taxon>Volvocaceae</taxon>
        <taxon>Volvox</taxon>
    </lineage>
</organism>
<evidence type="ECO:0000313" key="4">
    <source>
        <dbReference type="Proteomes" id="UP000747110"/>
    </source>
</evidence>
<evidence type="ECO:0000313" key="3">
    <source>
        <dbReference type="EMBL" id="GIL87246.1"/>
    </source>
</evidence>
<keyword evidence="2" id="KW-0812">Transmembrane</keyword>
<gene>
    <name evidence="3" type="ORF">Vretifemale_15330</name>
</gene>
<reference evidence="3" key="1">
    <citation type="journal article" date="2021" name="Proc. Natl. Acad. Sci. U.S.A.">
        <title>Three genomes in the algal genus Volvox reveal the fate of a haploid sex-determining region after a transition to homothallism.</title>
        <authorList>
            <person name="Yamamoto K."/>
            <person name="Hamaji T."/>
            <person name="Kawai-Toyooka H."/>
            <person name="Matsuzaki R."/>
            <person name="Takahashi F."/>
            <person name="Nishimura Y."/>
            <person name="Kawachi M."/>
            <person name="Noguchi H."/>
            <person name="Minakuchi Y."/>
            <person name="Umen J.G."/>
            <person name="Toyoda A."/>
            <person name="Nozaki H."/>
        </authorList>
    </citation>
    <scope>NUCLEOTIDE SEQUENCE</scope>
    <source>
        <strain evidence="3">NIES-3786</strain>
    </source>
</reference>
<feature type="transmembrane region" description="Helical" evidence="2">
    <location>
        <begin position="6"/>
        <end position="24"/>
    </location>
</feature>
<accession>A0A8J4CX81</accession>
<sequence length="557" mass="57606">MSFFGMIFGVILLAIVLTASFVYVRRDRLLDLAAHCVGVSEYGAEKLTWRSCRRLRLLLRKGPVRCVRLEYANLHMPAGGESITHALWLILRLVLAVAVGKHWAKPGYRPLLVLRVQGLELEIRNKKPRTDSSGAEVAAMERRSTSEGGNSGQGPTPRNSGGGSGDADDSDFRMGDSNATRRGLSRLRRGRGGSSGTLFLPEALLRLLPLVRLELKDGHVRAEFASDKPDGNAGKDAGAVAGTEDAASKSPMWEARLSAVVVAASNRRNIDDGNGADDLGNSGHGDGVGSTSGPYKQARMPRDGHGHAGNSSQERQFQTGLSGSVKRPVAVANAAEGVLTGAGPAENGPAGKATVSMAQLQQPQTQKSGQVTSLTVSLTGMEVIFRRPQALTAAAWTATCAAAASVTAAPMASQVPASKALASEALLITGRCGGLSAIATFGRCNRAGCNPAALGAVAVDVKEVHLDCRAAAAIAGSHTSAGTSNGGERPDATAMAAAAVAEAAVASPMVATLVALLTAAASINGCSPSSKRTWSGSKAVSELMQPKLQQQQDRKPG</sequence>
<protein>
    <submittedName>
        <fullName evidence="3">Uncharacterized protein</fullName>
    </submittedName>
</protein>
<feature type="region of interest" description="Disordered" evidence="1">
    <location>
        <begin position="339"/>
        <end position="366"/>
    </location>
</feature>
<feature type="compositionally biased region" description="Polar residues" evidence="1">
    <location>
        <begin position="309"/>
        <end position="322"/>
    </location>
</feature>